<organism evidence="2">
    <name type="scientific">Siphoviridae sp. ctQtc11</name>
    <dbReference type="NCBI Taxonomy" id="2825497"/>
    <lineage>
        <taxon>Viruses</taxon>
        <taxon>Duplodnaviria</taxon>
        <taxon>Heunggongvirae</taxon>
        <taxon>Uroviricota</taxon>
        <taxon>Caudoviricetes</taxon>
    </lineage>
</organism>
<proteinExistence type="predicted"/>
<dbReference type="EMBL" id="BK015325">
    <property type="protein sequence ID" value="DAE01464.1"/>
    <property type="molecule type" value="Genomic_DNA"/>
</dbReference>
<name>A0A8S5P4A2_9CAUD</name>
<accession>A0A8S5P4A2</accession>
<dbReference type="Pfam" id="PF21847">
    <property type="entry name" value="DUF6906"/>
    <property type="match status" value="1"/>
</dbReference>
<feature type="domain" description="DUF6906" evidence="1">
    <location>
        <begin position="3"/>
        <end position="33"/>
    </location>
</feature>
<reference evidence="2" key="1">
    <citation type="journal article" date="2021" name="Proc. Natl. Acad. Sci. U.S.A.">
        <title>A Catalog of Tens of Thousands of Viruses from Human Metagenomes Reveals Hidden Associations with Chronic Diseases.</title>
        <authorList>
            <person name="Tisza M.J."/>
            <person name="Buck C.B."/>
        </authorList>
    </citation>
    <scope>NUCLEOTIDE SEQUENCE</scope>
    <source>
        <strain evidence="2">CtQtc11</strain>
    </source>
</reference>
<dbReference type="InterPro" id="IPR054201">
    <property type="entry name" value="DUF6906"/>
</dbReference>
<sequence>MCNNLEPDDYWYTKNTDEYLMIVHKKSRKQLKVNWE</sequence>
<evidence type="ECO:0000313" key="2">
    <source>
        <dbReference type="EMBL" id="DAE01464.1"/>
    </source>
</evidence>
<evidence type="ECO:0000259" key="1">
    <source>
        <dbReference type="Pfam" id="PF21847"/>
    </source>
</evidence>
<protein>
    <recommendedName>
        <fullName evidence="1">DUF6906 domain-containing protein</fullName>
    </recommendedName>
</protein>